<name>A0A367K0B0_RHIAZ</name>
<evidence type="ECO:0000256" key="4">
    <source>
        <dbReference type="ARBA" id="ARBA00022927"/>
    </source>
</evidence>
<dbReference type="STRING" id="86630.A0A367K0B0"/>
<keyword evidence="5" id="KW-0811">Translocation</keyword>
<dbReference type="GO" id="GO:0006406">
    <property type="term" value="P:mRNA export from nucleus"/>
    <property type="evidence" value="ECO:0007669"/>
    <property type="project" value="TreeGrafter"/>
</dbReference>
<dbReference type="InterPro" id="IPR019321">
    <property type="entry name" value="Nucleoporin_Nup88"/>
</dbReference>
<sequence length="836" mass="95727">MVALNDNWLDHLVKHPIFQLEEKDTQRVEYNKMKHSTTNNDVTDFILQHHTRVMTMRDNDLFVAVGSHIRVLNLVEFKDAWIAATKKAIESNAELSSNWFSSVPFKLLDTPEINFTIVSLASNTNGRLLSVTGESSLVIVCLPRHSFNAISLTKQKVDCRTLTVGRKYYKKNQAEILKVEWHPLSETHTHIVALSSDNTLRMFDASADIDEPEQTFDLSPVEKSPSRSVTPGRGFTFEDDDVNGYEDAVTFSLGGKSHEQSGWEPFSIFYALRSGHMYALCPVIPFRSIIHKKHLDNLTSLTEAKYQKTKSDDSKDHQLMSLLFKLQRQWLQHLSDSSKVGRKTNLLNSDMISVVSNDMSIKFDVKRQGPFLVNQENAVSTSAQVTDILYIYDKPVSILALALSNSQVKNHVLLSEIDPQWQIPTTNTKEDWHKELGTLLADRDFLPKAMLYESFDLKTESLPPTDSLRLLSDPIYPDTYYIYHTGGVTAIGMSKWLEAYKNMLKKIEDEQDYALTALKRLLSEKTQSDVRYLINTAPFSNAFTSIVGLFVIVDLYLSYTLVAVTDEYKLVYRDLNMRSDPEQDNAYQAATKNQLKHIASTDNSPAYEPLLPLPIFEKPKQLDNLPTQSKIAIPKNLADSKEIVINEETLRFFSKSAEQIRRETRDIRKAAAKIEERITLQQKEFEKQVETVRELNSRLEKYCSPQSKKAQKQAIEEISQRHQRLRLRMDEQLRQIINHCQPGLSNEENKWIEKLQELSGKISGASGYASRIELLKKQLDQLKTQTKKEQKFNPTNMSNDQLKNLLDVLREQSKSIDEAKNRVENMESKIMTTASS</sequence>
<comment type="caution">
    <text evidence="9">The sequence shown here is derived from an EMBL/GenBank/DDBJ whole genome shotgun (WGS) entry which is preliminary data.</text>
</comment>
<evidence type="ECO:0000256" key="3">
    <source>
        <dbReference type="ARBA" id="ARBA00022816"/>
    </source>
</evidence>
<dbReference type="GO" id="GO:0005643">
    <property type="term" value="C:nuclear pore"/>
    <property type="evidence" value="ECO:0007669"/>
    <property type="project" value="UniProtKB-SubCell"/>
</dbReference>
<organism evidence="9 10">
    <name type="scientific">Rhizopus azygosporus</name>
    <name type="common">Rhizopus microsporus var. azygosporus</name>
    <dbReference type="NCBI Taxonomy" id="86630"/>
    <lineage>
        <taxon>Eukaryota</taxon>
        <taxon>Fungi</taxon>
        <taxon>Fungi incertae sedis</taxon>
        <taxon>Mucoromycota</taxon>
        <taxon>Mucoromycotina</taxon>
        <taxon>Mucoromycetes</taxon>
        <taxon>Mucorales</taxon>
        <taxon>Mucorineae</taxon>
        <taxon>Rhizopodaceae</taxon>
        <taxon>Rhizopus</taxon>
    </lineage>
</organism>
<dbReference type="SUPFAM" id="SSF50978">
    <property type="entry name" value="WD40 repeat-like"/>
    <property type="match status" value="1"/>
</dbReference>
<gene>
    <name evidence="9" type="ORF">CU097_009948</name>
</gene>
<feature type="coiled-coil region" evidence="8">
    <location>
        <begin position="708"/>
        <end position="735"/>
    </location>
</feature>
<dbReference type="InterPro" id="IPR036322">
    <property type="entry name" value="WD40_repeat_dom_sf"/>
</dbReference>
<keyword evidence="7" id="KW-0539">Nucleus</keyword>
<dbReference type="GO" id="GO:0006606">
    <property type="term" value="P:protein import into nucleus"/>
    <property type="evidence" value="ECO:0007669"/>
    <property type="project" value="TreeGrafter"/>
</dbReference>
<dbReference type="PANTHER" id="PTHR13257:SF0">
    <property type="entry name" value="NUCLEAR PORE COMPLEX PROTEIN NUP88"/>
    <property type="match status" value="1"/>
</dbReference>
<dbReference type="GO" id="GO:0000055">
    <property type="term" value="P:ribosomal large subunit export from nucleus"/>
    <property type="evidence" value="ECO:0007669"/>
    <property type="project" value="InterPro"/>
</dbReference>
<accession>A0A367K0B0</accession>
<keyword evidence="10" id="KW-1185">Reference proteome</keyword>
<dbReference type="EMBL" id="PJQL01000446">
    <property type="protein sequence ID" value="RCH95644.1"/>
    <property type="molecule type" value="Genomic_DNA"/>
</dbReference>
<dbReference type="GO" id="GO:0017056">
    <property type="term" value="F:structural constituent of nuclear pore"/>
    <property type="evidence" value="ECO:0007669"/>
    <property type="project" value="InterPro"/>
</dbReference>
<dbReference type="Pfam" id="PF10168">
    <property type="entry name" value="Nup88"/>
    <property type="match status" value="2"/>
</dbReference>
<evidence type="ECO:0000256" key="7">
    <source>
        <dbReference type="ARBA" id="ARBA00023242"/>
    </source>
</evidence>
<keyword evidence="3" id="KW-0509">mRNA transport</keyword>
<evidence type="ECO:0000256" key="8">
    <source>
        <dbReference type="SAM" id="Coils"/>
    </source>
</evidence>
<keyword evidence="4" id="KW-0653">Protein transport</keyword>
<keyword evidence="6" id="KW-0906">Nuclear pore complex</keyword>
<dbReference type="Proteomes" id="UP000252139">
    <property type="component" value="Unassembled WGS sequence"/>
</dbReference>
<evidence type="ECO:0000313" key="10">
    <source>
        <dbReference type="Proteomes" id="UP000252139"/>
    </source>
</evidence>
<comment type="subcellular location">
    <subcellularLocation>
        <location evidence="1">Nucleus</location>
        <location evidence="1">Nuclear pore complex</location>
    </subcellularLocation>
</comment>
<dbReference type="InterPro" id="IPR037700">
    <property type="entry name" value="NUP88/NUP82"/>
</dbReference>
<dbReference type="AlphaFoldDB" id="A0A367K0B0"/>
<reference evidence="9 10" key="1">
    <citation type="journal article" date="2018" name="G3 (Bethesda)">
        <title>Phylogenetic and Phylogenomic Definition of Rhizopus Species.</title>
        <authorList>
            <person name="Gryganskyi A.P."/>
            <person name="Golan J."/>
            <person name="Dolatabadi S."/>
            <person name="Mondo S."/>
            <person name="Robb S."/>
            <person name="Idnurm A."/>
            <person name="Muszewska A."/>
            <person name="Steczkiewicz K."/>
            <person name="Masonjones S."/>
            <person name="Liao H.L."/>
            <person name="Gajdeczka M.T."/>
            <person name="Anike F."/>
            <person name="Vuek A."/>
            <person name="Anishchenko I.M."/>
            <person name="Voigt K."/>
            <person name="de Hoog G.S."/>
            <person name="Smith M.E."/>
            <person name="Heitman J."/>
            <person name="Vilgalys R."/>
            <person name="Stajich J.E."/>
        </authorList>
    </citation>
    <scope>NUCLEOTIDE SEQUENCE [LARGE SCALE GENOMIC DNA]</scope>
    <source>
        <strain evidence="9 10">CBS 357.93</strain>
    </source>
</reference>
<evidence type="ECO:0000256" key="1">
    <source>
        <dbReference type="ARBA" id="ARBA00004567"/>
    </source>
</evidence>
<keyword evidence="2" id="KW-0813">Transport</keyword>
<dbReference type="OrthoDB" id="341482at2759"/>
<dbReference type="GO" id="GO:0000056">
    <property type="term" value="P:ribosomal small subunit export from nucleus"/>
    <property type="evidence" value="ECO:0007669"/>
    <property type="project" value="InterPro"/>
</dbReference>
<evidence type="ECO:0000313" key="9">
    <source>
        <dbReference type="EMBL" id="RCH95644.1"/>
    </source>
</evidence>
<evidence type="ECO:0000256" key="2">
    <source>
        <dbReference type="ARBA" id="ARBA00022448"/>
    </source>
</evidence>
<evidence type="ECO:0000256" key="6">
    <source>
        <dbReference type="ARBA" id="ARBA00023132"/>
    </source>
</evidence>
<dbReference type="PANTHER" id="PTHR13257">
    <property type="entry name" value="NUCLEOPORIN NUP84-RELATED"/>
    <property type="match status" value="1"/>
</dbReference>
<evidence type="ECO:0008006" key="11">
    <source>
        <dbReference type="Google" id="ProtNLM"/>
    </source>
</evidence>
<keyword evidence="8" id="KW-0175">Coiled coil</keyword>
<protein>
    <recommendedName>
        <fullName evidence="11">Nucleoporin Nup82</fullName>
    </recommendedName>
</protein>
<evidence type="ECO:0000256" key="5">
    <source>
        <dbReference type="ARBA" id="ARBA00023010"/>
    </source>
</evidence>
<feature type="coiled-coil region" evidence="8">
    <location>
        <begin position="765"/>
        <end position="836"/>
    </location>
</feature>
<proteinExistence type="predicted"/>